<evidence type="ECO:0000256" key="1">
    <source>
        <dbReference type="ARBA" id="ARBA00004571"/>
    </source>
</evidence>
<dbReference type="PROSITE" id="PS52016">
    <property type="entry name" value="TONB_DEPENDENT_REC_3"/>
    <property type="match status" value="1"/>
</dbReference>
<keyword evidence="13" id="KW-1185">Reference proteome</keyword>
<evidence type="ECO:0000256" key="5">
    <source>
        <dbReference type="ARBA" id="ARBA00022729"/>
    </source>
</evidence>
<evidence type="ECO:0000259" key="11">
    <source>
        <dbReference type="Pfam" id="PF00593"/>
    </source>
</evidence>
<dbReference type="SUPFAM" id="SSF56935">
    <property type="entry name" value="Porins"/>
    <property type="match status" value="1"/>
</dbReference>
<evidence type="ECO:0000256" key="7">
    <source>
        <dbReference type="ARBA" id="ARBA00023136"/>
    </source>
</evidence>
<keyword evidence="6" id="KW-0798">TonB box</keyword>
<dbReference type="RefSeq" id="WP_148404070.1">
    <property type="nucleotide sequence ID" value="NZ_VSKK01000002.1"/>
</dbReference>
<reference evidence="12 13" key="1">
    <citation type="submission" date="2019-08" db="EMBL/GenBank/DDBJ databases">
        <title>Genomes of Antarctic Bizionia species.</title>
        <authorList>
            <person name="Bowman J.P."/>
        </authorList>
    </citation>
    <scope>NUCLEOTIDE SEQUENCE [LARGE SCALE GENOMIC DNA]</scope>
    <source>
        <strain evidence="12 13">ADA-4</strain>
    </source>
</reference>
<dbReference type="InterPro" id="IPR037066">
    <property type="entry name" value="Plug_dom_sf"/>
</dbReference>
<dbReference type="Gene3D" id="2.40.170.20">
    <property type="entry name" value="TonB-dependent receptor, beta-barrel domain"/>
    <property type="match status" value="1"/>
</dbReference>
<dbReference type="PANTHER" id="PTHR30069">
    <property type="entry name" value="TONB-DEPENDENT OUTER MEMBRANE RECEPTOR"/>
    <property type="match status" value="1"/>
</dbReference>
<protein>
    <submittedName>
        <fullName evidence="12">TonB-dependent receptor</fullName>
    </submittedName>
</protein>
<evidence type="ECO:0000256" key="3">
    <source>
        <dbReference type="ARBA" id="ARBA00022452"/>
    </source>
</evidence>
<keyword evidence="3 10" id="KW-1134">Transmembrane beta strand</keyword>
<feature type="domain" description="TonB-dependent receptor-like beta-barrel" evidence="11">
    <location>
        <begin position="138"/>
        <end position="583"/>
    </location>
</feature>
<gene>
    <name evidence="12" type="ORF">ES674_10965</name>
</gene>
<dbReference type="InterPro" id="IPR000531">
    <property type="entry name" value="Beta-barrel_TonB"/>
</dbReference>
<evidence type="ECO:0000313" key="12">
    <source>
        <dbReference type="EMBL" id="TYB77195.1"/>
    </source>
</evidence>
<evidence type="ECO:0000256" key="4">
    <source>
        <dbReference type="ARBA" id="ARBA00022692"/>
    </source>
</evidence>
<comment type="caution">
    <text evidence="12">The sequence shown here is derived from an EMBL/GenBank/DDBJ whole genome shotgun (WGS) entry which is preliminary data.</text>
</comment>
<dbReference type="OrthoDB" id="9762903at2"/>
<keyword evidence="8 12" id="KW-0675">Receptor</keyword>
<accession>A0A5D0R8F0</accession>
<dbReference type="InterPro" id="IPR036942">
    <property type="entry name" value="Beta-barrel_TonB_sf"/>
</dbReference>
<evidence type="ECO:0000256" key="2">
    <source>
        <dbReference type="ARBA" id="ARBA00022448"/>
    </source>
</evidence>
<evidence type="ECO:0000256" key="6">
    <source>
        <dbReference type="ARBA" id="ARBA00023077"/>
    </source>
</evidence>
<dbReference type="InterPro" id="IPR039426">
    <property type="entry name" value="TonB-dep_rcpt-like"/>
</dbReference>
<comment type="similarity">
    <text evidence="10">Belongs to the TonB-dependent receptor family.</text>
</comment>
<organism evidence="12 13">
    <name type="scientific">Bizionia myxarmorum</name>
    <dbReference type="NCBI Taxonomy" id="291186"/>
    <lineage>
        <taxon>Bacteria</taxon>
        <taxon>Pseudomonadati</taxon>
        <taxon>Bacteroidota</taxon>
        <taxon>Flavobacteriia</taxon>
        <taxon>Flavobacteriales</taxon>
        <taxon>Flavobacteriaceae</taxon>
        <taxon>Bizionia</taxon>
    </lineage>
</organism>
<dbReference type="GO" id="GO:0044718">
    <property type="term" value="P:siderophore transmembrane transport"/>
    <property type="evidence" value="ECO:0007669"/>
    <property type="project" value="TreeGrafter"/>
</dbReference>
<dbReference type="GO" id="GO:0009279">
    <property type="term" value="C:cell outer membrane"/>
    <property type="evidence" value="ECO:0007669"/>
    <property type="project" value="UniProtKB-SubCell"/>
</dbReference>
<keyword evidence="5" id="KW-0732">Signal</keyword>
<dbReference type="Pfam" id="PF00593">
    <property type="entry name" value="TonB_dep_Rec_b-barrel"/>
    <property type="match status" value="1"/>
</dbReference>
<name>A0A5D0R8F0_9FLAO</name>
<dbReference type="Gene3D" id="2.170.130.10">
    <property type="entry name" value="TonB-dependent receptor, plug domain"/>
    <property type="match status" value="1"/>
</dbReference>
<dbReference type="PANTHER" id="PTHR30069:SF29">
    <property type="entry name" value="HEMOGLOBIN AND HEMOGLOBIN-HAPTOGLOBIN-BINDING PROTEIN 1-RELATED"/>
    <property type="match status" value="1"/>
</dbReference>
<sequence length="609" mass="69024">MIRYLLILLFFYCGALYAQVTPVTELSEVNLKYIKLKDSVYTTTQTVLSDSVLKRNQSSLTSLLNYNTTIYLKENGLGMVSSPSFRGTTAQQTAVLWNGININSQTTGQTDFNTINTRGFDQVVVKSGGGGVIDGSNAIGGSIYLENILDYNLGFENDLFLKYGSYKTYGIDYKTSYSTKQASFSLGISRQGSENDYEYLGTDRINKNGQFNNTNISSSFGFKLNKRNIINFYANIYEGKRNFSLPTPNALETKYNDFNTRSMLEWVSKSRNLTSNTKVAYITENYKYYPNIARDFYTYGDVGSLFLKYNLDYELGRILLTGGLNYNQNNGEGSDLAHEIRHLGSAVLGLKHKVNQRFLYEISLRQEFNSTYESPFLYAAGIQAVITSFYTLKLNTSKNFRIPTYNDLYWEGLGNADLKPELSYQGEMSHVLHIPNASLTINGYYNKVQDLLLWTPDVNGIWRPKNAENVKIYGVEGLLTAKKSIAAHSFNVSATYAYTVSTNEKTNKQLIYVPYHKLTTAVGYGYKKLSAYYQYINNGEVYTTTDNATEHILNSYMVANFGLEYNLGKKTNTYVLGAQILNLWNESYESVLNRPMPGRNFNVYLNFNI</sequence>
<proteinExistence type="inferred from homology"/>
<keyword evidence="7 10" id="KW-0472">Membrane</keyword>
<keyword evidence="9 10" id="KW-0998">Cell outer membrane</keyword>
<evidence type="ECO:0000256" key="8">
    <source>
        <dbReference type="ARBA" id="ARBA00023170"/>
    </source>
</evidence>
<comment type="subcellular location">
    <subcellularLocation>
        <location evidence="1 10">Cell outer membrane</location>
        <topology evidence="1 10">Multi-pass membrane protein</topology>
    </subcellularLocation>
</comment>
<evidence type="ECO:0000256" key="10">
    <source>
        <dbReference type="PROSITE-ProRule" id="PRU01360"/>
    </source>
</evidence>
<dbReference type="Proteomes" id="UP000323720">
    <property type="component" value="Unassembled WGS sequence"/>
</dbReference>
<dbReference type="AlphaFoldDB" id="A0A5D0R8F0"/>
<keyword evidence="4 10" id="KW-0812">Transmembrane</keyword>
<evidence type="ECO:0000313" key="13">
    <source>
        <dbReference type="Proteomes" id="UP000323720"/>
    </source>
</evidence>
<dbReference type="EMBL" id="VSKK01000002">
    <property type="protein sequence ID" value="TYB77195.1"/>
    <property type="molecule type" value="Genomic_DNA"/>
</dbReference>
<dbReference type="GO" id="GO:0015344">
    <property type="term" value="F:siderophore uptake transmembrane transporter activity"/>
    <property type="evidence" value="ECO:0007669"/>
    <property type="project" value="TreeGrafter"/>
</dbReference>
<evidence type="ECO:0000256" key="9">
    <source>
        <dbReference type="ARBA" id="ARBA00023237"/>
    </source>
</evidence>
<keyword evidence="2 10" id="KW-0813">Transport</keyword>